<sequence length="217" mass="22405">MTQTASSTDTAPREDLPDSLGFGFAEIAALLRISGGPQAEASAKVLHLERELADARCVSAGASSLVARGLATADADGGLSVAGAVAATAQTLGSAVRWIQIDLVTPDSTDNVFSIEGSDYAILAQPRAHFSWFVMARNPGLTGAQADFAVVKAHLDAHAQAGASLLNHQDPGHRLLVKRAGDAYTVGLLPAGAERAEEEGPLDEAAVTAHIERFRAA</sequence>
<dbReference type="RefSeq" id="WP_345883983.1">
    <property type="nucleotide sequence ID" value="NZ_JBDFRB010000004.1"/>
</dbReference>
<keyword evidence="2" id="KW-1185">Reference proteome</keyword>
<reference evidence="1 2" key="1">
    <citation type="submission" date="2024-05" db="EMBL/GenBank/DDBJ databases">
        <title>Sinomonas sp. nov., isolated from a waste landfill.</title>
        <authorList>
            <person name="Zhao Y."/>
        </authorList>
    </citation>
    <scope>NUCLEOTIDE SEQUENCE [LARGE SCALE GENOMIC DNA]</scope>
    <source>
        <strain evidence="1 2">CCTCC AB2014300</strain>
    </source>
</reference>
<protein>
    <submittedName>
        <fullName evidence="1">Uncharacterized protein</fullName>
    </submittedName>
</protein>
<name>A0ABU9WY83_9MICC</name>
<dbReference type="EMBL" id="JBDFRB010000004">
    <property type="protein sequence ID" value="MEN2744145.1"/>
    <property type="molecule type" value="Genomic_DNA"/>
</dbReference>
<gene>
    <name evidence="1" type="ORF">ABCQ75_06285</name>
</gene>
<proteinExistence type="predicted"/>
<comment type="caution">
    <text evidence="1">The sequence shown here is derived from an EMBL/GenBank/DDBJ whole genome shotgun (WGS) entry which is preliminary data.</text>
</comment>
<organism evidence="1 2">
    <name type="scientific">Sinomonas halotolerans</name>
    <dbReference type="NCBI Taxonomy" id="1644133"/>
    <lineage>
        <taxon>Bacteria</taxon>
        <taxon>Bacillati</taxon>
        <taxon>Actinomycetota</taxon>
        <taxon>Actinomycetes</taxon>
        <taxon>Micrococcales</taxon>
        <taxon>Micrococcaceae</taxon>
        <taxon>Sinomonas</taxon>
    </lineage>
</organism>
<accession>A0ABU9WY83</accession>
<evidence type="ECO:0000313" key="2">
    <source>
        <dbReference type="Proteomes" id="UP001422074"/>
    </source>
</evidence>
<dbReference type="Proteomes" id="UP001422074">
    <property type="component" value="Unassembled WGS sequence"/>
</dbReference>
<evidence type="ECO:0000313" key="1">
    <source>
        <dbReference type="EMBL" id="MEN2744145.1"/>
    </source>
</evidence>